<organism evidence="2 3">
    <name type="scientific">Edaphochlamys debaryana</name>
    <dbReference type="NCBI Taxonomy" id="47281"/>
    <lineage>
        <taxon>Eukaryota</taxon>
        <taxon>Viridiplantae</taxon>
        <taxon>Chlorophyta</taxon>
        <taxon>core chlorophytes</taxon>
        <taxon>Chlorophyceae</taxon>
        <taxon>CS clade</taxon>
        <taxon>Chlamydomonadales</taxon>
        <taxon>Chlamydomonadales incertae sedis</taxon>
        <taxon>Edaphochlamys</taxon>
    </lineage>
</organism>
<evidence type="ECO:0000313" key="3">
    <source>
        <dbReference type="Proteomes" id="UP000612055"/>
    </source>
</evidence>
<protein>
    <recommendedName>
        <fullName evidence="1">Ysc84 actin-binding domain-containing protein</fullName>
    </recommendedName>
</protein>
<evidence type="ECO:0000313" key="2">
    <source>
        <dbReference type="EMBL" id="KAG2491556.1"/>
    </source>
</evidence>
<comment type="caution">
    <text evidence="2">The sequence shown here is derived from an EMBL/GenBank/DDBJ whole genome shotgun (WGS) entry which is preliminary data.</text>
</comment>
<evidence type="ECO:0000259" key="1">
    <source>
        <dbReference type="Pfam" id="PF04366"/>
    </source>
</evidence>
<name>A0A835Y007_9CHLO</name>
<dbReference type="InterPro" id="IPR007461">
    <property type="entry name" value="Ysc84_actin-binding"/>
</dbReference>
<dbReference type="OrthoDB" id="524060at2759"/>
<dbReference type="Pfam" id="PF04366">
    <property type="entry name" value="Ysc84"/>
    <property type="match status" value="1"/>
</dbReference>
<sequence length="231" mass="24396">MPTTHDCLAESVKVLDAMLESVSKKHITIPEDSFKDLTGIILLSSKKGAVGVGFETGTGVAIPIGTNIDFSFAVKSPVPLKLSKVTVGVQLGFNTIYTIMLFKKEKQLIELVASPTTIIGTDLNVNALIPYQKASSTAVNIGAAGGTLYGEGQPPDLDCPVKVLSVSDSYMLTDFSLYGGGLSVDTDLLEEMYGKKAEPDVVLDGHSVPTPEAYQQQMASILASLNKLAGK</sequence>
<reference evidence="2" key="1">
    <citation type="journal article" date="2020" name="bioRxiv">
        <title>Comparative genomics of Chlamydomonas.</title>
        <authorList>
            <person name="Craig R.J."/>
            <person name="Hasan A.R."/>
            <person name="Ness R.W."/>
            <person name="Keightley P.D."/>
        </authorList>
    </citation>
    <scope>NUCLEOTIDE SEQUENCE</scope>
    <source>
        <strain evidence="2">CCAP 11/70</strain>
    </source>
</reference>
<accession>A0A835Y007</accession>
<keyword evidence="3" id="KW-1185">Reference proteome</keyword>
<dbReference type="Proteomes" id="UP000612055">
    <property type="component" value="Unassembled WGS sequence"/>
</dbReference>
<dbReference type="AlphaFoldDB" id="A0A835Y007"/>
<feature type="domain" description="Ysc84 actin-binding" evidence="1">
    <location>
        <begin position="84"/>
        <end position="216"/>
    </location>
</feature>
<dbReference type="EMBL" id="JAEHOE010000052">
    <property type="protein sequence ID" value="KAG2491556.1"/>
    <property type="molecule type" value="Genomic_DNA"/>
</dbReference>
<proteinExistence type="predicted"/>
<gene>
    <name evidence="2" type="ORF">HYH03_010125</name>
</gene>